<dbReference type="GO" id="GO:0003700">
    <property type="term" value="F:DNA-binding transcription factor activity"/>
    <property type="evidence" value="ECO:0007669"/>
    <property type="project" value="TreeGrafter"/>
</dbReference>
<comment type="caution">
    <text evidence="3">The sequence shown here is derived from an EMBL/GenBank/DDBJ whole genome shotgun (WGS) entry which is preliminary data.</text>
</comment>
<proteinExistence type="predicted"/>
<name>A0A0B4ERL3_METAF</name>
<dbReference type="GO" id="GO:0045944">
    <property type="term" value="P:positive regulation of transcription by RNA polymerase II"/>
    <property type="evidence" value="ECO:0007669"/>
    <property type="project" value="TreeGrafter"/>
</dbReference>
<dbReference type="Proteomes" id="UP000031186">
    <property type="component" value="Unassembled WGS sequence"/>
</dbReference>
<dbReference type="VEuPathDB" id="FungiDB:MAN_06784"/>
<accession>A0A0B4ERL3</accession>
<evidence type="ECO:0000256" key="1">
    <source>
        <dbReference type="ARBA" id="ARBA00004123"/>
    </source>
</evidence>
<keyword evidence="2" id="KW-0539">Nucleus</keyword>
<dbReference type="AlphaFoldDB" id="A0A0B4ERL3"/>
<dbReference type="GO" id="GO:0005634">
    <property type="term" value="C:nucleus"/>
    <property type="evidence" value="ECO:0007669"/>
    <property type="project" value="UniProtKB-SubCell"/>
</dbReference>
<dbReference type="EMBL" id="AZNF01000008">
    <property type="protein sequence ID" value="KID64610.1"/>
    <property type="molecule type" value="Genomic_DNA"/>
</dbReference>
<keyword evidence="4" id="KW-1185">Reference proteome</keyword>
<comment type="subcellular location">
    <subcellularLocation>
        <location evidence="1">Nucleus</location>
    </subcellularLocation>
</comment>
<dbReference type="OrthoDB" id="4835445at2759"/>
<feature type="non-terminal residue" evidence="3">
    <location>
        <position position="1"/>
    </location>
</feature>
<dbReference type="GO" id="GO:0000976">
    <property type="term" value="F:transcription cis-regulatory region binding"/>
    <property type="evidence" value="ECO:0007669"/>
    <property type="project" value="TreeGrafter"/>
</dbReference>
<organism evidence="3 4">
    <name type="scientific">Metarhizium anisopliae (strain ARSEF 549)</name>
    <dbReference type="NCBI Taxonomy" id="3151832"/>
    <lineage>
        <taxon>Eukaryota</taxon>
        <taxon>Fungi</taxon>
        <taxon>Dikarya</taxon>
        <taxon>Ascomycota</taxon>
        <taxon>Pezizomycotina</taxon>
        <taxon>Sordariomycetes</taxon>
        <taxon>Hypocreomycetidae</taxon>
        <taxon>Hypocreales</taxon>
        <taxon>Clavicipitaceae</taxon>
        <taxon>Metarhizium</taxon>
    </lineage>
</organism>
<sequence length="576" mass="63310">MVDAVPDFTLEAHDVSSLSMLPFDVFPDGEDRFLDSHIFAPPANSIQLAGLTLDVDLTASLGQTPAGRTSITDQGLSTWNQNHLSTTPLTPGIPQAPRWTEGPDANLALIESWFEHVCPAWSAFDSTVNLNRTLANSLWHRSASVFNSLQSMSASFLSARLPHLRRQALALLNTASVCVQAEMDSIKGNPSIEAFPTGLMFSLLCLGTSVCWLDARLLGLPFLKEAKALLGRLSDQCLDTRDDAAQDFFFFRNSLVYWEMLLAVVNGGDIAGGTDELVSRERNKSETMTDLLPHPWTGISSMTARLFSRSVTLCRAYRRILTRPTGRVISLSAAMEAFQGAQKLEEQLLSLDYSSMSRRNDTGDQKTPWLHLACAAEAYQLSALLQLYITFPDLVSMRLQLASALPDEDHASWDKLITPLACDLVKVLKKIPPDSGSRVIQPILYICASTGLRYGRLDAPAPSAPHRLETGIPNGAAYLDCINSNILDYVDGIVATSDKQTDSSRVPLEDAGIGASREFIMKRLDILENTLQPRPIRVAKDLVKAIWTAYDGELPGCISVHWFDVMEAHDLRSLFG</sequence>
<dbReference type="PANTHER" id="PTHR37534:SF11">
    <property type="entry name" value="ZN(II)2CYS6 TRANSCRIPTION FACTOR (EUROFUNG)"/>
    <property type="match status" value="1"/>
</dbReference>
<dbReference type="PANTHER" id="PTHR37534">
    <property type="entry name" value="TRANSCRIPTIONAL ACTIVATOR PROTEIN UGA3"/>
    <property type="match status" value="1"/>
</dbReference>
<evidence type="ECO:0000313" key="3">
    <source>
        <dbReference type="EMBL" id="KID64610.1"/>
    </source>
</evidence>
<reference evidence="3 4" key="1">
    <citation type="journal article" date="2014" name="Proc. Natl. Acad. Sci. U.S.A.">
        <title>Trajectory and genomic determinants of fungal-pathogen speciation and host adaptation.</title>
        <authorList>
            <person name="Hu X."/>
            <person name="Xiao G."/>
            <person name="Zheng P."/>
            <person name="Shang Y."/>
            <person name="Su Y."/>
            <person name="Zhang X."/>
            <person name="Liu X."/>
            <person name="Zhan S."/>
            <person name="St Leger R.J."/>
            <person name="Wang C."/>
        </authorList>
    </citation>
    <scope>NUCLEOTIDE SEQUENCE [LARGE SCALE GENOMIC DNA]</scope>
    <source>
        <strain evidence="3 4">ARSEF 549</strain>
    </source>
</reference>
<dbReference type="HOGENOM" id="CLU_014597_1_0_1"/>
<gene>
    <name evidence="3" type="ORF">MAN_06784</name>
</gene>
<evidence type="ECO:0000256" key="2">
    <source>
        <dbReference type="ARBA" id="ARBA00023242"/>
    </source>
</evidence>
<protein>
    <submittedName>
        <fullName evidence="3">C6 zinc finger domain containing protein</fullName>
    </submittedName>
</protein>
<dbReference type="InterPro" id="IPR021858">
    <property type="entry name" value="Fun_TF"/>
</dbReference>
<dbReference type="Pfam" id="PF11951">
    <property type="entry name" value="Fungal_trans_2"/>
    <property type="match status" value="2"/>
</dbReference>
<evidence type="ECO:0000313" key="4">
    <source>
        <dbReference type="Proteomes" id="UP000031186"/>
    </source>
</evidence>